<reference evidence="2" key="1">
    <citation type="submission" date="2020-05" db="EMBL/GenBank/DDBJ databases">
        <authorList>
            <person name="Chiriac C."/>
            <person name="Salcher M."/>
            <person name="Ghai R."/>
            <person name="Kavagutti S V."/>
        </authorList>
    </citation>
    <scope>NUCLEOTIDE SEQUENCE</scope>
</reference>
<name>A0A6J5STW9_9CAUD</name>
<organism evidence="2">
    <name type="scientific">uncultured Caudovirales phage</name>
    <dbReference type="NCBI Taxonomy" id="2100421"/>
    <lineage>
        <taxon>Viruses</taxon>
        <taxon>Duplodnaviria</taxon>
        <taxon>Heunggongvirae</taxon>
        <taxon>Uroviricota</taxon>
        <taxon>Caudoviricetes</taxon>
        <taxon>Peduoviridae</taxon>
        <taxon>Maltschvirus</taxon>
        <taxon>Maltschvirus maltsch</taxon>
    </lineage>
</organism>
<sequence length="573" mass="57342">MADSYTANLNLTKPEVGASRDTWGTKTNADWDTVDALFTAAGTGTSVGLNVGAGKTLAVAGTLTSTGAVNVSGLLTLTGTMPLVTGGSAVSSTLTLKSTSGVGTSDSIEMQVGNNGATTAMKINTSGNVGIGSTSLTVTSLRVSKNITGGTTAYGVFSDGAFQPSVTSSAIYFGSDATAVSGTTTSLIHYRANQSSLGTATVSNQYGFTSDNGLIGATNNYAFNAANTAAVTAGKTAYGFRSDIDIATGGGTTYGFYASGTADNYFLGDVSIGNVTAPLSKLVVSANATTTLQTATTGTLAHFANATDTSAVLLLDSHGTASGLRNEITFRRSRGTAASPSALTSGNQIGAITGYGYGASAYSATSRASIIMNASENWTASAQGTSIAINTTASGTITPTEVVTIGNDGIVTGTAGNLMLVSGTAVASTSGTSISFTGIPSWVKRVTVMFSGISTSGTSDHIIRLGYGATPTYVTSGYLGTSTTQGGTSTSFSTGLMFNSSAAAADAWSGIATITNITGNVWTMTSMIGNTVNNNARFGAGNVSTTTVLTAVRITTVNGTDTFDAGSINIMYE</sequence>
<evidence type="ECO:0000313" key="1">
    <source>
        <dbReference type="EMBL" id="CAB4214171.1"/>
    </source>
</evidence>
<gene>
    <name evidence="1" type="ORF">UFOVP1459_19</name>
    <name evidence="2" type="ORF">UFOVP1609_51</name>
</gene>
<proteinExistence type="predicted"/>
<dbReference type="EMBL" id="LR797412">
    <property type="protein sequence ID" value="CAB4214171.1"/>
    <property type="molecule type" value="Genomic_DNA"/>
</dbReference>
<protein>
    <submittedName>
        <fullName evidence="2">Uncharacterized protein</fullName>
    </submittedName>
</protein>
<evidence type="ECO:0000313" key="2">
    <source>
        <dbReference type="EMBL" id="CAB4218913.1"/>
    </source>
</evidence>
<dbReference type="EMBL" id="LR797459">
    <property type="protein sequence ID" value="CAB4218913.1"/>
    <property type="molecule type" value="Genomic_DNA"/>
</dbReference>
<accession>A0A6J5STW9</accession>